<accession>A0AAV4NXL6</accession>
<keyword evidence="9" id="KW-1185">Reference proteome</keyword>
<evidence type="ECO:0000256" key="4">
    <source>
        <dbReference type="ARBA" id="ARBA00022968"/>
    </source>
</evidence>
<evidence type="ECO:0000313" key="9">
    <source>
        <dbReference type="Proteomes" id="UP001054945"/>
    </source>
</evidence>
<organism evidence="8 9">
    <name type="scientific">Caerostris extrusa</name>
    <name type="common">Bark spider</name>
    <name type="synonym">Caerostris bankana</name>
    <dbReference type="NCBI Taxonomy" id="172846"/>
    <lineage>
        <taxon>Eukaryota</taxon>
        <taxon>Metazoa</taxon>
        <taxon>Ecdysozoa</taxon>
        <taxon>Arthropoda</taxon>
        <taxon>Chelicerata</taxon>
        <taxon>Arachnida</taxon>
        <taxon>Araneae</taxon>
        <taxon>Araneomorphae</taxon>
        <taxon>Entelegynae</taxon>
        <taxon>Araneoidea</taxon>
        <taxon>Araneidae</taxon>
        <taxon>Caerostris</taxon>
    </lineage>
</organism>
<dbReference type="GO" id="GO:0030007">
    <property type="term" value="P:intracellular potassium ion homeostasis"/>
    <property type="evidence" value="ECO:0007669"/>
    <property type="project" value="TreeGrafter"/>
</dbReference>
<dbReference type="GO" id="GO:0036376">
    <property type="term" value="P:sodium ion export across plasma membrane"/>
    <property type="evidence" value="ECO:0007669"/>
    <property type="project" value="TreeGrafter"/>
</dbReference>
<dbReference type="GO" id="GO:0001671">
    <property type="term" value="F:ATPase activator activity"/>
    <property type="evidence" value="ECO:0007669"/>
    <property type="project" value="TreeGrafter"/>
</dbReference>
<feature type="transmembrane region" description="Helical" evidence="7">
    <location>
        <begin position="47"/>
        <end position="69"/>
    </location>
</feature>
<dbReference type="AlphaFoldDB" id="A0AAV4NXL6"/>
<comment type="similarity">
    <text evidence="2">Belongs to the X(+)/potassium ATPases subunit beta family.</text>
</comment>
<gene>
    <name evidence="8" type="primary">nrv2_1</name>
    <name evidence="8" type="ORF">CEXT_764811</name>
</gene>
<evidence type="ECO:0000256" key="6">
    <source>
        <dbReference type="ARBA" id="ARBA00023136"/>
    </source>
</evidence>
<keyword evidence="6 7" id="KW-0472">Membrane</keyword>
<dbReference type="EMBL" id="BPLR01021327">
    <property type="protein sequence ID" value="GIX88503.1"/>
    <property type="molecule type" value="Genomic_DNA"/>
</dbReference>
<evidence type="ECO:0000313" key="8">
    <source>
        <dbReference type="EMBL" id="GIX88503.1"/>
    </source>
</evidence>
<dbReference type="Pfam" id="PF00287">
    <property type="entry name" value="Na_K-ATPase"/>
    <property type="match status" value="1"/>
</dbReference>
<keyword evidence="5 7" id="KW-1133">Transmembrane helix</keyword>
<evidence type="ECO:0000256" key="2">
    <source>
        <dbReference type="ARBA" id="ARBA00005876"/>
    </source>
</evidence>
<dbReference type="Proteomes" id="UP001054945">
    <property type="component" value="Unassembled WGS sequence"/>
</dbReference>
<dbReference type="GO" id="GO:1990573">
    <property type="term" value="P:potassium ion import across plasma membrane"/>
    <property type="evidence" value="ECO:0007669"/>
    <property type="project" value="TreeGrafter"/>
</dbReference>
<keyword evidence="3 7" id="KW-0812">Transmembrane</keyword>
<protein>
    <submittedName>
        <fullName evidence="8">Uncharacterized protein</fullName>
    </submittedName>
</protein>
<dbReference type="PANTHER" id="PTHR11523:SF28">
    <property type="entry name" value="NA_K-ATPASE BETA SUBUNIT ISOFORM 4-RELATED"/>
    <property type="match status" value="1"/>
</dbReference>
<dbReference type="InterPro" id="IPR038702">
    <property type="entry name" value="Na/K_ATPase_sub_beta_sf"/>
</dbReference>
<comment type="subcellular location">
    <subcellularLocation>
        <location evidence="1">Membrane</location>
        <topology evidence="1">Single-pass type II membrane protein</topology>
    </subcellularLocation>
</comment>
<dbReference type="Gene3D" id="2.60.40.1660">
    <property type="entry name" value="Na, k-atpase alpha subunit"/>
    <property type="match status" value="1"/>
</dbReference>
<proteinExistence type="inferred from homology"/>
<reference evidence="8 9" key="1">
    <citation type="submission" date="2021-06" db="EMBL/GenBank/DDBJ databases">
        <title>Caerostris extrusa draft genome.</title>
        <authorList>
            <person name="Kono N."/>
            <person name="Arakawa K."/>
        </authorList>
    </citation>
    <scope>NUCLEOTIDE SEQUENCE [LARGE SCALE GENOMIC DNA]</scope>
</reference>
<name>A0AAV4NXL6_CAEEX</name>
<evidence type="ECO:0000256" key="3">
    <source>
        <dbReference type="ARBA" id="ARBA00022692"/>
    </source>
</evidence>
<evidence type="ECO:0000256" key="7">
    <source>
        <dbReference type="SAM" id="Phobius"/>
    </source>
</evidence>
<sequence>MKRDGQEPAEYSPLKDNIIKMDIGGTADNSGANKGFRKWLPDSKVKWGIVIFMAIVLCAVITVVTVLVLKVDYDSSRLVKIWPRPEMPEHIIRFEHGSDGSNHLEDMNKVCYFDIQPFMRGCSHANNYGYDIGMPCVFLEFNNITGWVPEPYSPEELQNT</sequence>
<dbReference type="PANTHER" id="PTHR11523">
    <property type="entry name" value="SODIUM/POTASSIUM-DEPENDENT ATPASE BETA SUBUNIT"/>
    <property type="match status" value="1"/>
</dbReference>
<dbReference type="GO" id="GO:0006883">
    <property type="term" value="P:intracellular sodium ion homeostasis"/>
    <property type="evidence" value="ECO:0007669"/>
    <property type="project" value="TreeGrafter"/>
</dbReference>
<dbReference type="InterPro" id="IPR000402">
    <property type="entry name" value="Na/K_ATPase_sub_beta"/>
</dbReference>
<evidence type="ECO:0000256" key="5">
    <source>
        <dbReference type="ARBA" id="ARBA00022989"/>
    </source>
</evidence>
<comment type="caution">
    <text evidence="8">The sequence shown here is derived from an EMBL/GenBank/DDBJ whole genome shotgun (WGS) entry which is preliminary data.</text>
</comment>
<evidence type="ECO:0000256" key="1">
    <source>
        <dbReference type="ARBA" id="ARBA00004606"/>
    </source>
</evidence>
<keyword evidence="4" id="KW-0735">Signal-anchor</keyword>
<dbReference type="GO" id="GO:0005890">
    <property type="term" value="C:sodium:potassium-exchanging ATPase complex"/>
    <property type="evidence" value="ECO:0007669"/>
    <property type="project" value="InterPro"/>
</dbReference>